<dbReference type="Proteomes" id="UP000008207">
    <property type="component" value="Chromosome"/>
</dbReference>
<dbReference type="HOGENOM" id="CLU_849432_0_0_5"/>
<dbReference type="EMBL" id="CP001349">
    <property type="protein sequence ID" value="ACL60618.1"/>
    <property type="molecule type" value="Genomic_DNA"/>
</dbReference>
<reference evidence="2 3" key="1">
    <citation type="submission" date="2009-01" db="EMBL/GenBank/DDBJ databases">
        <title>Complete sequence of chromosome of Methylobacterium nodulans ORS 2060.</title>
        <authorList>
            <consortium name="US DOE Joint Genome Institute"/>
            <person name="Lucas S."/>
            <person name="Copeland A."/>
            <person name="Lapidus A."/>
            <person name="Glavina del Rio T."/>
            <person name="Dalin E."/>
            <person name="Tice H."/>
            <person name="Bruce D."/>
            <person name="Goodwin L."/>
            <person name="Pitluck S."/>
            <person name="Sims D."/>
            <person name="Brettin T."/>
            <person name="Detter J.C."/>
            <person name="Han C."/>
            <person name="Larimer F."/>
            <person name="Land M."/>
            <person name="Hauser L."/>
            <person name="Kyrpides N."/>
            <person name="Ivanova N."/>
            <person name="Marx C.J."/>
            <person name="Richardson P."/>
        </authorList>
    </citation>
    <scope>NUCLEOTIDE SEQUENCE [LARGE SCALE GENOMIC DNA]</scope>
    <source>
        <strain evidence="3">LMG 21967 / CNCM I-2342 / ORS 2060</strain>
    </source>
</reference>
<feature type="compositionally biased region" description="Basic and acidic residues" evidence="1">
    <location>
        <begin position="300"/>
        <end position="316"/>
    </location>
</feature>
<feature type="region of interest" description="Disordered" evidence="1">
    <location>
        <begin position="1"/>
        <end position="133"/>
    </location>
</feature>
<feature type="region of interest" description="Disordered" evidence="1">
    <location>
        <begin position="285"/>
        <end position="327"/>
    </location>
</feature>
<sequence length="327" mass="34234">MRPISLFPIRRPTPGPAGGAPGPTDTRPISSRTGRNPDRIADGGDAPRSASPGGHRVRTSPARHERAGAFRPSAPGLASDLSPDGRGLPLHVSAAPASTDARSPVVSDHDASALPESALPPHGGWSLSVPDAGRLGDPVPGGLVTEPDLADLVARLHRAAQHAGCVARGTEILAALMQRGLPLQEPCQGMAQAVQRHEEQAQVLADACAFVVRCAAQPDFLTMLTALERGEEVIAADTHDASVLPVAISYQPARAVVVGDLHHATSPARVFWSRVFDFVLPGHRKSSGPAHHVVPPDTSGTDHRSDPRCRDSHPSSRENVPSVTRVA</sequence>
<dbReference type="AlphaFoldDB" id="B8IRR8"/>
<evidence type="ECO:0000256" key="1">
    <source>
        <dbReference type="SAM" id="MobiDB-lite"/>
    </source>
</evidence>
<feature type="compositionally biased region" description="Polar residues" evidence="1">
    <location>
        <begin position="317"/>
        <end position="327"/>
    </location>
</feature>
<accession>B8IRR8</accession>
<dbReference type="STRING" id="460265.Mnod_5789"/>
<keyword evidence="3" id="KW-1185">Reference proteome</keyword>
<gene>
    <name evidence="2" type="ordered locus">Mnod_5789</name>
</gene>
<dbReference type="KEGG" id="mno:Mnod_5789"/>
<evidence type="ECO:0000313" key="3">
    <source>
        <dbReference type="Proteomes" id="UP000008207"/>
    </source>
</evidence>
<evidence type="ECO:0000313" key="2">
    <source>
        <dbReference type="EMBL" id="ACL60618.1"/>
    </source>
</evidence>
<name>B8IRR8_METNO</name>
<organism evidence="2 3">
    <name type="scientific">Methylobacterium nodulans (strain LMG 21967 / CNCM I-2342 / ORS 2060)</name>
    <dbReference type="NCBI Taxonomy" id="460265"/>
    <lineage>
        <taxon>Bacteria</taxon>
        <taxon>Pseudomonadati</taxon>
        <taxon>Pseudomonadota</taxon>
        <taxon>Alphaproteobacteria</taxon>
        <taxon>Hyphomicrobiales</taxon>
        <taxon>Methylobacteriaceae</taxon>
        <taxon>Methylobacterium</taxon>
    </lineage>
</organism>
<proteinExistence type="predicted"/>
<protein>
    <submittedName>
        <fullName evidence="2">Uncharacterized protein</fullName>
    </submittedName>
</protein>